<protein>
    <recommendedName>
        <fullName evidence="1">VLRF1 domain-containing protein</fullName>
    </recommendedName>
</protein>
<dbReference type="PROSITE" id="PS52044">
    <property type="entry name" value="VLRF1"/>
    <property type="match status" value="1"/>
</dbReference>
<comment type="caution">
    <text evidence="2">The sequence shown here is derived from an EMBL/GenBank/DDBJ whole genome shotgun (WGS) entry which is preliminary data.</text>
</comment>
<dbReference type="RefSeq" id="WP_166149447.1">
    <property type="nucleotide sequence ID" value="NZ_JAANYN010000008.1"/>
</dbReference>
<dbReference type="Pfam" id="PF18826">
    <property type="entry name" value="bVLRF1"/>
    <property type="match status" value="1"/>
</dbReference>
<dbReference type="InterPro" id="IPR041175">
    <property type="entry name" value="VLRF1/Vms1"/>
</dbReference>
<accession>A0ABX0HEI8</accession>
<organism evidence="2 3">
    <name type="scientific">Cyclobacterium plantarum</name>
    <dbReference type="NCBI Taxonomy" id="2716263"/>
    <lineage>
        <taxon>Bacteria</taxon>
        <taxon>Pseudomonadati</taxon>
        <taxon>Bacteroidota</taxon>
        <taxon>Cytophagia</taxon>
        <taxon>Cytophagales</taxon>
        <taxon>Cyclobacteriaceae</taxon>
        <taxon>Cyclobacterium</taxon>
    </lineage>
</organism>
<dbReference type="EMBL" id="JAANYN010000008">
    <property type="protein sequence ID" value="NHE58759.1"/>
    <property type="molecule type" value="Genomic_DNA"/>
</dbReference>
<reference evidence="2 3" key="1">
    <citation type="submission" date="2020-03" db="EMBL/GenBank/DDBJ databases">
        <title>Cyclobacterium plantarum sp. nov., a marine bacterium isolated from a coastal-marine wetland.</title>
        <authorList>
            <person name="Sanchez-Porro C."/>
            <person name="Ventosa A."/>
            <person name="Amoozegar M."/>
        </authorList>
    </citation>
    <scope>NUCLEOTIDE SEQUENCE [LARGE SCALE GENOMIC DNA]</scope>
    <source>
        <strain evidence="2 3">GBPx2</strain>
    </source>
</reference>
<dbReference type="Proteomes" id="UP000649799">
    <property type="component" value="Unassembled WGS sequence"/>
</dbReference>
<feature type="domain" description="VLRF1" evidence="1">
    <location>
        <begin position="63"/>
        <end position="200"/>
    </location>
</feature>
<evidence type="ECO:0000259" key="1">
    <source>
        <dbReference type="PROSITE" id="PS52044"/>
    </source>
</evidence>
<name>A0ABX0HEI8_9BACT</name>
<keyword evidence="3" id="KW-1185">Reference proteome</keyword>
<gene>
    <name evidence="2" type="ORF">G9Q97_18265</name>
</gene>
<evidence type="ECO:0000313" key="3">
    <source>
        <dbReference type="Proteomes" id="UP000649799"/>
    </source>
</evidence>
<proteinExistence type="predicted"/>
<sequence>MHLLSKAEEIVHFLEWAEENGMLFEYDGSKHKIRITYEDARIAELRLPILAEYIPETGQLKFEEKNYILCMVRAGMAAVGYFENGINISHKVFRAYMVRKKQGKSQIKYLKTKGKSRAGSRVRLGESESFFNQINDRIASYMNSYHVDHIGYSCSKTLWPFLFTPDSALQKNKNLLYKIPFHIQQPTYDKLLEINRLIHLAAIKVEESEKAHFATYFKEDSDSSQEDELW</sequence>
<evidence type="ECO:0000313" key="2">
    <source>
        <dbReference type="EMBL" id="NHE58759.1"/>
    </source>
</evidence>